<protein>
    <submittedName>
        <fullName evidence="1">Uncharacterized protein</fullName>
    </submittedName>
</protein>
<gene>
    <name evidence="1" type="ORF">NEZAVI_LOCUS11627</name>
</gene>
<evidence type="ECO:0000313" key="2">
    <source>
        <dbReference type="Proteomes" id="UP001152798"/>
    </source>
</evidence>
<reference evidence="1" key="1">
    <citation type="submission" date="2022-01" db="EMBL/GenBank/DDBJ databases">
        <authorList>
            <person name="King R."/>
        </authorList>
    </citation>
    <scope>NUCLEOTIDE SEQUENCE</scope>
</reference>
<name>A0A9P0MPY4_NEZVI</name>
<accession>A0A9P0MPY4</accession>
<dbReference type="AlphaFoldDB" id="A0A9P0MPY4"/>
<keyword evidence="2" id="KW-1185">Reference proteome</keyword>
<dbReference type="EMBL" id="OV725081">
    <property type="protein sequence ID" value="CAH1402923.1"/>
    <property type="molecule type" value="Genomic_DNA"/>
</dbReference>
<dbReference type="Proteomes" id="UP001152798">
    <property type="component" value="Chromosome 5"/>
</dbReference>
<sequence>MFKVAVAESGPRALELSPEVFESTYQIWRLINPVFVRGLCQLPLLKWFSFLTLYPLLRVILEEQYPSGKSLLAPEIWLLPLGVSLWPRRWDWFPHIVRSRTRALTEISVYILGHLQKTCLENIQRLRISCRISCINWTQAGTNLYSYIPHTLFPRADTVSTPTVCGSVGSPTAF</sequence>
<organism evidence="1 2">
    <name type="scientific">Nezara viridula</name>
    <name type="common">Southern green stink bug</name>
    <name type="synonym">Cimex viridulus</name>
    <dbReference type="NCBI Taxonomy" id="85310"/>
    <lineage>
        <taxon>Eukaryota</taxon>
        <taxon>Metazoa</taxon>
        <taxon>Ecdysozoa</taxon>
        <taxon>Arthropoda</taxon>
        <taxon>Hexapoda</taxon>
        <taxon>Insecta</taxon>
        <taxon>Pterygota</taxon>
        <taxon>Neoptera</taxon>
        <taxon>Paraneoptera</taxon>
        <taxon>Hemiptera</taxon>
        <taxon>Heteroptera</taxon>
        <taxon>Panheteroptera</taxon>
        <taxon>Pentatomomorpha</taxon>
        <taxon>Pentatomoidea</taxon>
        <taxon>Pentatomidae</taxon>
        <taxon>Pentatominae</taxon>
        <taxon>Nezara</taxon>
    </lineage>
</organism>
<proteinExistence type="predicted"/>
<evidence type="ECO:0000313" key="1">
    <source>
        <dbReference type="EMBL" id="CAH1402923.1"/>
    </source>
</evidence>